<dbReference type="InParanoid" id="K5WBN7"/>
<organism evidence="2 3">
    <name type="scientific">Phanerochaete carnosa (strain HHB-10118-sp)</name>
    <name type="common">White-rot fungus</name>
    <name type="synonym">Peniophora carnosa</name>
    <dbReference type="NCBI Taxonomy" id="650164"/>
    <lineage>
        <taxon>Eukaryota</taxon>
        <taxon>Fungi</taxon>
        <taxon>Dikarya</taxon>
        <taxon>Basidiomycota</taxon>
        <taxon>Agaricomycotina</taxon>
        <taxon>Agaricomycetes</taxon>
        <taxon>Polyporales</taxon>
        <taxon>Phanerochaetaceae</taxon>
        <taxon>Phanerochaete</taxon>
    </lineage>
</organism>
<dbReference type="RefSeq" id="XP_007390759.1">
    <property type="nucleotide sequence ID" value="XM_007390697.1"/>
</dbReference>
<sequence>MSLPAGQHIRFVDPLPSPPANRPRRPGLKYPSVAQRKDVPDRMTSPDLAWPGPRPLSRTNLSITPFSLPTPSESSPHSMSWEDCTIPDIERPQRPPSMSISDSLRGLFSFARGNLMSLSPSPSKHSLDSYPVERPRLFLRCGSADSRASSSPSSTICESDSSAVIPCQARRRARSGKPG</sequence>
<evidence type="ECO:0000313" key="3">
    <source>
        <dbReference type="Proteomes" id="UP000008370"/>
    </source>
</evidence>
<evidence type="ECO:0000313" key="2">
    <source>
        <dbReference type="EMBL" id="EKM61338.1"/>
    </source>
</evidence>
<feature type="compositionally biased region" description="Low complexity" evidence="1">
    <location>
        <begin position="143"/>
        <end position="154"/>
    </location>
</feature>
<gene>
    <name evidence="2" type="ORF">PHACADRAFT_204506</name>
</gene>
<proteinExistence type="predicted"/>
<dbReference type="OrthoDB" id="10529013at2759"/>
<dbReference type="AlphaFoldDB" id="K5WBN7"/>
<name>K5WBN7_PHACS</name>
<dbReference type="KEGG" id="pco:PHACADRAFT_204506"/>
<keyword evidence="3" id="KW-1185">Reference proteome</keyword>
<accession>K5WBN7</accession>
<dbReference type="HOGENOM" id="CLU_1503976_0_0_1"/>
<dbReference type="Proteomes" id="UP000008370">
    <property type="component" value="Unassembled WGS sequence"/>
</dbReference>
<evidence type="ECO:0000256" key="1">
    <source>
        <dbReference type="SAM" id="MobiDB-lite"/>
    </source>
</evidence>
<dbReference type="GeneID" id="18912271"/>
<reference evidence="2 3" key="1">
    <citation type="journal article" date="2012" name="BMC Genomics">
        <title>Comparative genomics of the white-rot fungi, Phanerochaete carnosa and P. chrysosporium, to elucidate the genetic basis of the distinct wood types they colonize.</title>
        <authorList>
            <person name="Suzuki H."/>
            <person name="MacDonald J."/>
            <person name="Syed K."/>
            <person name="Salamov A."/>
            <person name="Hori C."/>
            <person name="Aerts A."/>
            <person name="Henrissat B."/>
            <person name="Wiebenga A."/>
            <person name="vanKuyk P.A."/>
            <person name="Barry K."/>
            <person name="Lindquist E."/>
            <person name="LaButti K."/>
            <person name="Lapidus A."/>
            <person name="Lucas S."/>
            <person name="Coutinho P."/>
            <person name="Gong Y."/>
            <person name="Samejima M."/>
            <person name="Mahadevan R."/>
            <person name="Abou-Zaid M."/>
            <person name="de Vries R.P."/>
            <person name="Igarashi K."/>
            <person name="Yadav J.S."/>
            <person name="Grigoriev I.V."/>
            <person name="Master E.R."/>
        </authorList>
    </citation>
    <scope>NUCLEOTIDE SEQUENCE [LARGE SCALE GENOMIC DNA]</scope>
    <source>
        <strain evidence="2 3">HHB-10118-sp</strain>
    </source>
</reference>
<dbReference type="EMBL" id="JH930468">
    <property type="protein sequence ID" value="EKM61338.1"/>
    <property type="molecule type" value="Genomic_DNA"/>
</dbReference>
<feature type="compositionally biased region" description="Polar residues" evidence="1">
    <location>
        <begin position="57"/>
        <end position="78"/>
    </location>
</feature>
<feature type="region of interest" description="Disordered" evidence="1">
    <location>
        <begin position="143"/>
        <end position="162"/>
    </location>
</feature>
<feature type="region of interest" description="Disordered" evidence="1">
    <location>
        <begin position="1"/>
        <end position="100"/>
    </location>
</feature>
<protein>
    <submittedName>
        <fullName evidence="2">Uncharacterized protein</fullName>
    </submittedName>
</protein>